<keyword evidence="2" id="KW-1015">Disulfide bond</keyword>
<reference evidence="4" key="1">
    <citation type="submission" date="2016-10" db="EMBL/GenBank/DDBJ databases">
        <authorList>
            <person name="Benchimol M."/>
            <person name="Almeida L.G."/>
            <person name="Vasconcelos A.T."/>
            <person name="Perreira-Neves A."/>
            <person name="Rosa I.A."/>
            <person name="Tasca T."/>
            <person name="Bogo M.R."/>
            <person name="de Souza W."/>
        </authorList>
    </citation>
    <scope>NUCLEOTIDE SEQUENCE [LARGE SCALE GENOMIC DNA]</scope>
    <source>
        <strain evidence="4">K</strain>
    </source>
</reference>
<dbReference type="GO" id="GO:0006508">
    <property type="term" value="P:proteolysis"/>
    <property type="evidence" value="ECO:0007669"/>
    <property type="project" value="InterPro"/>
</dbReference>
<dbReference type="VEuPathDB" id="TrichDB:TRFO_13339"/>
<dbReference type="FunFam" id="3.90.70.10:FF:000039">
    <property type="entry name" value="Cysteine proteinase 2, putative"/>
    <property type="match status" value="1"/>
</dbReference>
<dbReference type="InterPro" id="IPR000668">
    <property type="entry name" value="Peptidase_C1A_C"/>
</dbReference>
<dbReference type="InterPro" id="IPR013201">
    <property type="entry name" value="Prot_inhib_I29"/>
</dbReference>
<evidence type="ECO:0000256" key="1">
    <source>
        <dbReference type="ARBA" id="ARBA00008455"/>
    </source>
</evidence>
<dbReference type="Gene3D" id="3.90.70.10">
    <property type="entry name" value="Cysteine proteinases"/>
    <property type="match status" value="1"/>
</dbReference>
<dbReference type="CDD" id="cd02248">
    <property type="entry name" value="Peptidase_C1A"/>
    <property type="match status" value="1"/>
</dbReference>
<dbReference type="EMBL" id="MLAK01000134">
    <property type="protein sequence ID" value="OHT16188.1"/>
    <property type="molecule type" value="Genomic_DNA"/>
</dbReference>
<dbReference type="PANTHER" id="PTHR12411">
    <property type="entry name" value="CYSTEINE PROTEASE FAMILY C1-RELATED"/>
    <property type="match status" value="1"/>
</dbReference>
<dbReference type="InterPro" id="IPR013128">
    <property type="entry name" value="Peptidase_C1A"/>
</dbReference>
<dbReference type="PRINTS" id="PR00705">
    <property type="entry name" value="PAPAIN"/>
</dbReference>
<evidence type="ECO:0000313" key="5">
    <source>
        <dbReference type="Proteomes" id="UP000179807"/>
    </source>
</evidence>
<organism evidence="4 5">
    <name type="scientific">Tritrichomonas foetus</name>
    <dbReference type="NCBI Taxonomy" id="1144522"/>
    <lineage>
        <taxon>Eukaryota</taxon>
        <taxon>Metamonada</taxon>
        <taxon>Parabasalia</taxon>
        <taxon>Tritrichomonadida</taxon>
        <taxon>Tritrichomonadidae</taxon>
        <taxon>Tritrichomonas</taxon>
    </lineage>
</organism>
<comment type="similarity">
    <text evidence="1">Belongs to the peptidase C1 family.</text>
</comment>
<dbReference type="GeneID" id="94831893"/>
<evidence type="ECO:0000313" key="4">
    <source>
        <dbReference type="EMBL" id="OHT16188.1"/>
    </source>
</evidence>
<name>A0A1J4L2J4_9EUKA</name>
<accession>A0A1J4L2J4</accession>
<keyword evidence="5" id="KW-1185">Reference proteome</keyword>
<gene>
    <name evidence="4" type="primary">Cys</name>
    <name evidence="4" type="ORF">TRFO_13339</name>
</gene>
<dbReference type="OrthoDB" id="10253408at2759"/>
<feature type="domain" description="Peptidase C1A papain C-terminal" evidence="3">
    <location>
        <begin position="92"/>
        <end position="308"/>
    </location>
</feature>
<dbReference type="InterPro" id="IPR025661">
    <property type="entry name" value="Pept_asp_AS"/>
</dbReference>
<dbReference type="InterPro" id="IPR039417">
    <property type="entry name" value="Peptidase_C1A_papain-like"/>
</dbReference>
<dbReference type="InterPro" id="IPR000169">
    <property type="entry name" value="Pept_cys_AS"/>
</dbReference>
<dbReference type="SUPFAM" id="SSF54001">
    <property type="entry name" value="Cysteine proteinases"/>
    <property type="match status" value="1"/>
</dbReference>
<evidence type="ECO:0000256" key="2">
    <source>
        <dbReference type="ARBA" id="ARBA00023157"/>
    </source>
</evidence>
<evidence type="ECO:0000259" key="3">
    <source>
        <dbReference type="SMART" id="SM00645"/>
    </source>
</evidence>
<proteinExistence type="inferred from homology"/>
<comment type="caution">
    <text evidence="4">The sequence shown here is derived from an EMBL/GenBank/DDBJ whole genome shotgun (WGS) entry which is preliminary data.</text>
</comment>
<dbReference type="PROSITE" id="PS00139">
    <property type="entry name" value="THIOL_PROTEASE_CYS"/>
    <property type="match status" value="1"/>
</dbReference>
<dbReference type="RefSeq" id="XP_068369324.1">
    <property type="nucleotide sequence ID" value="XM_068497189.1"/>
</dbReference>
<protein>
    <submittedName>
        <fullName evidence="4">Crustapain</fullName>
    </submittedName>
</protein>
<dbReference type="GO" id="GO:0008234">
    <property type="term" value="F:cysteine-type peptidase activity"/>
    <property type="evidence" value="ECO:0007669"/>
    <property type="project" value="InterPro"/>
</dbReference>
<dbReference type="Pfam" id="PF08246">
    <property type="entry name" value="Inhibitor_I29"/>
    <property type="match status" value="1"/>
</dbReference>
<dbReference type="Proteomes" id="UP000179807">
    <property type="component" value="Unassembled WGS sequence"/>
</dbReference>
<dbReference type="PROSITE" id="PS00640">
    <property type="entry name" value="THIOL_PROTEASE_ASN"/>
    <property type="match status" value="1"/>
</dbReference>
<dbReference type="InterPro" id="IPR038765">
    <property type="entry name" value="Papain-like_cys_pep_sf"/>
</dbReference>
<dbReference type="Pfam" id="PF00112">
    <property type="entry name" value="Peptidase_C1"/>
    <property type="match status" value="1"/>
</dbReference>
<dbReference type="SMART" id="SM00645">
    <property type="entry name" value="Pept_C1"/>
    <property type="match status" value="1"/>
</dbReference>
<dbReference type="AlphaFoldDB" id="A0A1J4L2J4"/>
<sequence>MRNNHVYYTGDEYHIRLGIYSANARWCQDFNRRNNKPFTVSLNKLSALTPAEYSALQGARIPRRLFEKDSSSLTQNDYRRIKSQKWISYSNAPESFDWREKGVLNPIQDQGACGSCWAFSGICSCESAYAIRHPGELFKYSEQNMVDCVEAASGCGGGWPHLVIAHSKSNQNSKFALLEDYPYIAIQNWCTFDQTKAVGHIDGWIDGEYGDEKVLLENILNVGVASVCIDSQQADFQMYSGGIYSSDSCSSLSFSHAVNAVGFGVEGGVEYWVVRNSWGSDWGEEGYFRLARNAGNMCAIATNTLVAYVD</sequence>